<dbReference type="OrthoDB" id="217645at2"/>
<proteinExistence type="predicted"/>
<name>A0A2P7AYF8_9HYPH</name>
<evidence type="ECO:0000313" key="2">
    <source>
        <dbReference type="EMBL" id="PSH59242.1"/>
    </source>
</evidence>
<keyword evidence="3" id="KW-1185">Reference proteome</keyword>
<dbReference type="AlphaFoldDB" id="A0A2P7AYF8"/>
<accession>A0A2P7AYF8</accession>
<gene>
    <name evidence="2" type="ORF">CU100_00040</name>
</gene>
<dbReference type="RefSeq" id="WP_106714539.1">
    <property type="nucleotide sequence ID" value="NZ_JACHXT010000002.1"/>
</dbReference>
<feature type="compositionally biased region" description="Basic and acidic residues" evidence="1">
    <location>
        <begin position="24"/>
        <end position="41"/>
    </location>
</feature>
<evidence type="ECO:0000256" key="1">
    <source>
        <dbReference type="SAM" id="MobiDB-lite"/>
    </source>
</evidence>
<protein>
    <submittedName>
        <fullName evidence="2">Uncharacterized protein</fullName>
    </submittedName>
</protein>
<reference evidence="3" key="1">
    <citation type="submission" date="2017-11" db="EMBL/GenBank/DDBJ databases">
        <authorList>
            <person name="Kuznetsova I."/>
            <person name="Sazanova A."/>
            <person name="Chirak E."/>
            <person name="Safronova V."/>
            <person name="Willems A."/>
        </authorList>
    </citation>
    <scope>NUCLEOTIDE SEQUENCE [LARGE SCALE GENOMIC DNA]</scope>
    <source>
        <strain evidence="3">PEPV15</strain>
    </source>
</reference>
<organism evidence="2 3">
    <name type="scientific">Phyllobacterium endophyticum</name>
    <dbReference type="NCBI Taxonomy" id="1149773"/>
    <lineage>
        <taxon>Bacteria</taxon>
        <taxon>Pseudomonadati</taxon>
        <taxon>Pseudomonadota</taxon>
        <taxon>Alphaproteobacteria</taxon>
        <taxon>Hyphomicrobiales</taxon>
        <taxon>Phyllobacteriaceae</taxon>
        <taxon>Phyllobacterium</taxon>
    </lineage>
</organism>
<sequence length="165" mass="18413">MVQALLAPGFTAYRSRASALQEASFDRGGTEQRKARRDETFRPLSPGGEQNLIAGLKTANDKLVPGTTLNGAFFKEIYAIDPVAEMSRYNGPLFVAVGTKVALVGPQPQMGKLFIKYHRGAHPELMIRDMDHHFNVDKKVEDLDEMIDKTLGYLKKYLDVDEVDL</sequence>
<dbReference type="EMBL" id="PGGN01000001">
    <property type="protein sequence ID" value="PSH59242.1"/>
    <property type="molecule type" value="Genomic_DNA"/>
</dbReference>
<feature type="region of interest" description="Disordered" evidence="1">
    <location>
        <begin position="23"/>
        <end position="47"/>
    </location>
</feature>
<evidence type="ECO:0000313" key="3">
    <source>
        <dbReference type="Proteomes" id="UP000241158"/>
    </source>
</evidence>
<comment type="caution">
    <text evidence="2">The sequence shown here is derived from an EMBL/GenBank/DDBJ whole genome shotgun (WGS) entry which is preliminary data.</text>
</comment>
<dbReference type="Proteomes" id="UP000241158">
    <property type="component" value="Unassembled WGS sequence"/>
</dbReference>